<keyword evidence="1" id="KW-0812">Transmembrane</keyword>
<feature type="transmembrane region" description="Helical" evidence="1">
    <location>
        <begin position="30"/>
        <end position="53"/>
    </location>
</feature>
<feature type="transmembrane region" description="Helical" evidence="1">
    <location>
        <begin position="101"/>
        <end position="123"/>
    </location>
</feature>
<accession>A0A7C8YUL1</accession>
<protein>
    <submittedName>
        <fullName evidence="2">Uncharacterized protein</fullName>
    </submittedName>
</protein>
<sequence length="140" mass="15897">MIFVQNLASFPVDSLRPCIIPHTFENIFELVFCICFYILCFILLDCGLGIFLFGGLRVLLVFCLCPFPLFFIMVISGIIPLHVAVISIGCGPMYRVYSCPLVHGLFGFVCRIWIIDVFCLGFVEPKSSFWNLLTIRAEKN</sequence>
<keyword evidence="1" id="KW-1133">Transmembrane helix</keyword>
<name>A0A7C8YUL1_OPUST</name>
<evidence type="ECO:0000256" key="1">
    <source>
        <dbReference type="SAM" id="Phobius"/>
    </source>
</evidence>
<keyword evidence="1" id="KW-0472">Membrane</keyword>
<organism evidence="2">
    <name type="scientific">Opuntia streptacantha</name>
    <name type="common">Prickly pear cactus</name>
    <name type="synonym">Opuntia cardona</name>
    <dbReference type="NCBI Taxonomy" id="393608"/>
    <lineage>
        <taxon>Eukaryota</taxon>
        <taxon>Viridiplantae</taxon>
        <taxon>Streptophyta</taxon>
        <taxon>Embryophyta</taxon>
        <taxon>Tracheophyta</taxon>
        <taxon>Spermatophyta</taxon>
        <taxon>Magnoliopsida</taxon>
        <taxon>eudicotyledons</taxon>
        <taxon>Gunneridae</taxon>
        <taxon>Pentapetalae</taxon>
        <taxon>Caryophyllales</taxon>
        <taxon>Cactineae</taxon>
        <taxon>Cactaceae</taxon>
        <taxon>Opuntioideae</taxon>
        <taxon>Opuntia</taxon>
    </lineage>
</organism>
<reference evidence="2" key="2">
    <citation type="submission" date="2020-07" db="EMBL/GenBank/DDBJ databases">
        <authorList>
            <person name="Vera ALvarez R."/>
            <person name="Arias-Moreno D.M."/>
            <person name="Jimenez-Jacinto V."/>
            <person name="Jimenez-Bremont J.F."/>
            <person name="Swaminathan K."/>
            <person name="Moose S.P."/>
            <person name="Guerrero-Gonzalez M.L."/>
            <person name="Marino-Ramirez L."/>
            <person name="Landsman D."/>
            <person name="Rodriguez-Kessler M."/>
            <person name="Delgado-Sanchez P."/>
        </authorList>
    </citation>
    <scope>NUCLEOTIDE SEQUENCE</scope>
    <source>
        <tissue evidence="2">Cladode</tissue>
    </source>
</reference>
<dbReference type="AlphaFoldDB" id="A0A7C8YUL1"/>
<dbReference type="EMBL" id="GISG01055659">
    <property type="protein sequence ID" value="MBA4626250.1"/>
    <property type="molecule type" value="Transcribed_RNA"/>
</dbReference>
<evidence type="ECO:0000313" key="2">
    <source>
        <dbReference type="EMBL" id="MBA4626250.1"/>
    </source>
</evidence>
<reference evidence="2" key="1">
    <citation type="journal article" date="2013" name="J. Plant Res.">
        <title>Effect of fungi and light on seed germination of three Opuntia species from semiarid lands of central Mexico.</title>
        <authorList>
            <person name="Delgado-Sanchez P."/>
            <person name="Jimenez-Bremont J.F."/>
            <person name="Guerrero-Gonzalez Mde L."/>
            <person name="Flores J."/>
        </authorList>
    </citation>
    <scope>NUCLEOTIDE SEQUENCE</scope>
    <source>
        <tissue evidence="2">Cladode</tissue>
    </source>
</reference>
<feature type="transmembrane region" description="Helical" evidence="1">
    <location>
        <begin position="59"/>
        <end position="89"/>
    </location>
</feature>
<proteinExistence type="predicted"/>